<name>D8RXG3_SELML</name>
<protein>
    <recommendedName>
        <fullName evidence="1">UAS domain-containing protein</fullName>
    </recommendedName>
</protein>
<sequence>MTFVRNFDMEFGHGRPDFEKSSFVEAVSRAVQDYKLMFAYLHSSENAGSLEFCRRTLCSQEVVEFVNANFVSWGADVRSSEGFQMSISLRAPGFPFCAVVGASSPQHLLVLQQAGTWLAFSTLSFFFSS</sequence>
<feature type="domain" description="UAS" evidence="1">
    <location>
        <begin position="2"/>
        <end position="127"/>
    </location>
</feature>
<gene>
    <name evidence="2" type="ORF">SELMODRAFT_103916</name>
</gene>
<reference evidence="2 3" key="1">
    <citation type="journal article" date="2011" name="Science">
        <title>The Selaginella genome identifies genetic changes associated with the evolution of vascular plants.</title>
        <authorList>
            <person name="Banks J.A."/>
            <person name="Nishiyama T."/>
            <person name="Hasebe M."/>
            <person name="Bowman J.L."/>
            <person name="Gribskov M."/>
            <person name="dePamphilis C."/>
            <person name="Albert V.A."/>
            <person name="Aono N."/>
            <person name="Aoyama T."/>
            <person name="Ambrose B.A."/>
            <person name="Ashton N.W."/>
            <person name="Axtell M.J."/>
            <person name="Barker E."/>
            <person name="Barker M.S."/>
            <person name="Bennetzen J.L."/>
            <person name="Bonawitz N.D."/>
            <person name="Chapple C."/>
            <person name="Cheng C."/>
            <person name="Correa L.G."/>
            <person name="Dacre M."/>
            <person name="DeBarry J."/>
            <person name="Dreyer I."/>
            <person name="Elias M."/>
            <person name="Engstrom E.M."/>
            <person name="Estelle M."/>
            <person name="Feng L."/>
            <person name="Finet C."/>
            <person name="Floyd S.K."/>
            <person name="Frommer W.B."/>
            <person name="Fujita T."/>
            <person name="Gramzow L."/>
            <person name="Gutensohn M."/>
            <person name="Harholt J."/>
            <person name="Hattori M."/>
            <person name="Heyl A."/>
            <person name="Hirai T."/>
            <person name="Hiwatashi Y."/>
            <person name="Ishikawa M."/>
            <person name="Iwata M."/>
            <person name="Karol K.G."/>
            <person name="Koehler B."/>
            <person name="Kolukisaoglu U."/>
            <person name="Kubo M."/>
            <person name="Kurata T."/>
            <person name="Lalonde S."/>
            <person name="Li K."/>
            <person name="Li Y."/>
            <person name="Litt A."/>
            <person name="Lyons E."/>
            <person name="Manning G."/>
            <person name="Maruyama T."/>
            <person name="Michael T.P."/>
            <person name="Mikami K."/>
            <person name="Miyazaki S."/>
            <person name="Morinaga S."/>
            <person name="Murata T."/>
            <person name="Mueller-Roeber B."/>
            <person name="Nelson D.R."/>
            <person name="Obara M."/>
            <person name="Oguri Y."/>
            <person name="Olmstead R.G."/>
            <person name="Onodera N."/>
            <person name="Petersen B.L."/>
            <person name="Pils B."/>
            <person name="Prigge M."/>
            <person name="Rensing S.A."/>
            <person name="Riano-Pachon D.M."/>
            <person name="Roberts A.W."/>
            <person name="Sato Y."/>
            <person name="Scheller H.V."/>
            <person name="Schulz B."/>
            <person name="Schulz C."/>
            <person name="Shakirov E.V."/>
            <person name="Shibagaki N."/>
            <person name="Shinohara N."/>
            <person name="Shippen D.E."/>
            <person name="Soerensen I."/>
            <person name="Sotooka R."/>
            <person name="Sugimoto N."/>
            <person name="Sugita M."/>
            <person name="Sumikawa N."/>
            <person name="Tanurdzic M."/>
            <person name="Theissen G."/>
            <person name="Ulvskov P."/>
            <person name="Wakazuki S."/>
            <person name="Weng J.K."/>
            <person name="Willats W.W."/>
            <person name="Wipf D."/>
            <person name="Wolf P.G."/>
            <person name="Yang L."/>
            <person name="Zimmer A.D."/>
            <person name="Zhu Q."/>
            <person name="Mitros T."/>
            <person name="Hellsten U."/>
            <person name="Loque D."/>
            <person name="Otillar R."/>
            <person name="Salamov A."/>
            <person name="Schmutz J."/>
            <person name="Shapiro H."/>
            <person name="Lindquist E."/>
            <person name="Lucas S."/>
            <person name="Rokhsar D."/>
            <person name="Grigoriev I.V."/>
        </authorList>
    </citation>
    <scope>NUCLEOTIDE SEQUENCE [LARGE SCALE GENOMIC DNA]</scope>
</reference>
<dbReference type="Proteomes" id="UP000001514">
    <property type="component" value="Unassembled WGS sequence"/>
</dbReference>
<dbReference type="InterPro" id="IPR036249">
    <property type="entry name" value="Thioredoxin-like_sf"/>
</dbReference>
<dbReference type="AlphaFoldDB" id="D8RXG3"/>
<dbReference type="OMA" id="YKLMFAY"/>
<dbReference type="Gramene" id="EFJ23253">
    <property type="protein sequence ID" value="EFJ23253"/>
    <property type="gene ID" value="SELMODRAFT_103916"/>
</dbReference>
<dbReference type="KEGG" id="smo:SELMODRAFT_103916"/>
<dbReference type="InParanoid" id="D8RXG3"/>
<dbReference type="Gene3D" id="3.40.30.10">
    <property type="entry name" value="Glutaredoxin"/>
    <property type="match status" value="1"/>
</dbReference>
<dbReference type="PANTHER" id="PTHR23322">
    <property type="entry name" value="FAS-ASSOCIATED PROTEIN"/>
    <property type="match status" value="1"/>
</dbReference>
<proteinExistence type="predicted"/>
<keyword evidence="3" id="KW-1185">Reference proteome</keyword>
<dbReference type="EMBL" id="GL377593">
    <property type="protein sequence ID" value="EFJ23253.1"/>
    <property type="molecule type" value="Genomic_DNA"/>
</dbReference>
<dbReference type="InterPro" id="IPR006577">
    <property type="entry name" value="UAS"/>
</dbReference>
<evidence type="ECO:0000313" key="2">
    <source>
        <dbReference type="EMBL" id="EFJ23253.1"/>
    </source>
</evidence>
<evidence type="ECO:0000259" key="1">
    <source>
        <dbReference type="SMART" id="SM00594"/>
    </source>
</evidence>
<dbReference type="InterPro" id="IPR049483">
    <property type="entry name" value="FAF1_2-like_UAS"/>
</dbReference>
<dbReference type="SMART" id="SM00594">
    <property type="entry name" value="UAS"/>
    <property type="match status" value="1"/>
</dbReference>
<accession>D8RXG3</accession>
<dbReference type="STRING" id="88036.D8RXG3"/>
<dbReference type="eggNOG" id="KOG1363">
    <property type="taxonomic scope" value="Eukaryota"/>
</dbReference>
<dbReference type="InterPro" id="IPR050730">
    <property type="entry name" value="UBX_domain-protein"/>
</dbReference>
<organism evidence="3">
    <name type="scientific">Selaginella moellendorffii</name>
    <name type="common">Spikemoss</name>
    <dbReference type="NCBI Taxonomy" id="88036"/>
    <lineage>
        <taxon>Eukaryota</taxon>
        <taxon>Viridiplantae</taxon>
        <taxon>Streptophyta</taxon>
        <taxon>Embryophyta</taxon>
        <taxon>Tracheophyta</taxon>
        <taxon>Lycopodiopsida</taxon>
        <taxon>Selaginellales</taxon>
        <taxon>Selaginellaceae</taxon>
        <taxon>Selaginella</taxon>
    </lineage>
</organism>
<dbReference type="PANTHER" id="PTHR23322:SF1">
    <property type="entry name" value="FAS-ASSOCIATED FACTOR 2"/>
    <property type="match status" value="1"/>
</dbReference>
<dbReference type="HOGENOM" id="CLU_2164953_0_0_1"/>
<dbReference type="Pfam" id="PF21021">
    <property type="entry name" value="FAF1"/>
    <property type="match status" value="1"/>
</dbReference>
<evidence type="ECO:0000313" key="3">
    <source>
        <dbReference type="Proteomes" id="UP000001514"/>
    </source>
</evidence>
<dbReference type="SUPFAM" id="SSF52833">
    <property type="entry name" value="Thioredoxin-like"/>
    <property type="match status" value="1"/>
</dbReference>